<dbReference type="EMBL" id="BGPR01098289">
    <property type="protein sequence ID" value="GBM48633.1"/>
    <property type="molecule type" value="Genomic_DNA"/>
</dbReference>
<feature type="chain" id="PRO_5021424888" evidence="1">
    <location>
        <begin position="19"/>
        <end position="83"/>
    </location>
</feature>
<accession>A0A4Y2G4V6</accession>
<dbReference type="AlphaFoldDB" id="A0A4Y2G4V6"/>
<organism evidence="2 3">
    <name type="scientific">Araneus ventricosus</name>
    <name type="common">Orbweaver spider</name>
    <name type="synonym">Epeira ventricosa</name>
    <dbReference type="NCBI Taxonomy" id="182803"/>
    <lineage>
        <taxon>Eukaryota</taxon>
        <taxon>Metazoa</taxon>
        <taxon>Ecdysozoa</taxon>
        <taxon>Arthropoda</taxon>
        <taxon>Chelicerata</taxon>
        <taxon>Arachnida</taxon>
        <taxon>Araneae</taxon>
        <taxon>Araneomorphae</taxon>
        <taxon>Entelegynae</taxon>
        <taxon>Araneoidea</taxon>
        <taxon>Araneidae</taxon>
        <taxon>Araneus</taxon>
    </lineage>
</organism>
<evidence type="ECO:0000313" key="2">
    <source>
        <dbReference type="EMBL" id="GBM48633.1"/>
    </source>
</evidence>
<reference evidence="2 3" key="1">
    <citation type="journal article" date="2019" name="Sci. Rep.">
        <title>Orb-weaving spider Araneus ventricosus genome elucidates the spidroin gene catalogue.</title>
        <authorList>
            <person name="Kono N."/>
            <person name="Nakamura H."/>
            <person name="Ohtoshi R."/>
            <person name="Moran D.A.P."/>
            <person name="Shinohara A."/>
            <person name="Yoshida Y."/>
            <person name="Fujiwara M."/>
            <person name="Mori M."/>
            <person name="Tomita M."/>
            <person name="Arakawa K."/>
        </authorList>
    </citation>
    <scope>NUCLEOTIDE SEQUENCE [LARGE SCALE GENOMIC DNA]</scope>
</reference>
<keyword evidence="1" id="KW-0732">Signal</keyword>
<keyword evidence="3" id="KW-1185">Reference proteome</keyword>
<evidence type="ECO:0000313" key="3">
    <source>
        <dbReference type="Proteomes" id="UP000499080"/>
    </source>
</evidence>
<protein>
    <submittedName>
        <fullName evidence="2">Uncharacterized protein</fullName>
    </submittedName>
</protein>
<dbReference type="Proteomes" id="UP000499080">
    <property type="component" value="Unassembled WGS sequence"/>
</dbReference>
<comment type="caution">
    <text evidence="2">The sequence shown here is derived from an EMBL/GenBank/DDBJ whole genome shotgun (WGS) entry which is preliminary data.</text>
</comment>
<feature type="signal peptide" evidence="1">
    <location>
        <begin position="1"/>
        <end position="18"/>
    </location>
</feature>
<sequence>GPLVFFLFNSVLWHLGSGWWLVHCQNRERGSLVCLPSMARISGHCWEPPGVTRALRQSGDVGTLGGSFRSGAVLPIPVSRPCS</sequence>
<proteinExistence type="predicted"/>
<feature type="non-terminal residue" evidence="2">
    <location>
        <position position="1"/>
    </location>
</feature>
<name>A0A4Y2G4V6_ARAVE</name>
<gene>
    <name evidence="2" type="ORF">AVEN_157686_1</name>
</gene>
<evidence type="ECO:0000256" key="1">
    <source>
        <dbReference type="SAM" id="SignalP"/>
    </source>
</evidence>